<evidence type="ECO:0000313" key="3">
    <source>
        <dbReference type="Proteomes" id="UP000242188"/>
    </source>
</evidence>
<name>A0A210PYB7_MIZYE</name>
<keyword evidence="1" id="KW-0732">Signal</keyword>
<feature type="chain" id="PRO_5012871666" evidence="1">
    <location>
        <begin position="23"/>
        <end position="326"/>
    </location>
</feature>
<dbReference type="EMBL" id="NEDP02005386">
    <property type="protein sequence ID" value="OWF41488.1"/>
    <property type="molecule type" value="Genomic_DNA"/>
</dbReference>
<organism evidence="2 3">
    <name type="scientific">Mizuhopecten yessoensis</name>
    <name type="common">Japanese scallop</name>
    <name type="synonym">Patinopecten yessoensis</name>
    <dbReference type="NCBI Taxonomy" id="6573"/>
    <lineage>
        <taxon>Eukaryota</taxon>
        <taxon>Metazoa</taxon>
        <taxon>Spiralia</taxon>
        <taxon>Lophotrochozoa</taxon>
        <taxon>Mollusca</taxon>
        <taxon>Bivalvia</taxon>
        <taxon>Autobranchia</taxon>
        <taxon>Pteriomorphia</taxon>
        <taxon>Pectinida</taxon>
        <taxon>Pectinoidea</taxon>
        <taxon>Pectinidae</taxon>
        <taxon>Mizuhopecten</taxon>
    </lineage>
</organism>
<gene>
    <name evidence="2" type="ORF">KP79_PYT17377</name>
</gene>
<dbReference type="OrthoDB" id="10410928at2759"/>
<dbReference type="Proteomes" id="UP000242188">
    <property type="component" value="Unassembled WGS sequence"/>
</dbReference>
<protein>
    <submittedName>
        <fullName evidence="2">Uncharacterized protein</fullName>
    </submittedName>
</protein>
<evidence type="ECO:0000313" key="2">
    <source>
        <dbReference type="EMBL" id="OWF41488.1"/>
    </source>
</evidence>
<accession>A0A210PYB7</accession>
<keyword evidence="3" id="KW-1185">Reference proteome</keyword>
<proteinExistence type="predicted"/>
<dbReference type="AlphaFoldDB" id="A0A210PYB7"/>
<evidence type="ECO:0000256" key="1">
    <source>
        <dbReference type="SAM" id="SignalP"/>
    </source>
</evidence>
<sequence>MNSGNLILEFVVGFLLVTSALSTPIFKDSEAQYQLPPNFPKEISRIDYENSKIFSPSSLIESRSITDVETHQESAIRTPIAYTYTDVNADMTQSDNSYPDERSSFPSLRMRGSASMHFRFWKSLSKTAIPTVEFLGNALEHLVSNYCQDNQDVIPDDCLDFSFNLINNWNVRDFIRSPSDEVMMIKRQKKFDKKLLVDVIQVLRYNQRNLTDLLAIEKRHICGNEVACDVTCDEGSSLYCTLNTVIVPNLDELILGLEKQAKMYFGARISRQTPQRMSPEKFKFYSKYRVFFVLGTIYNMMLQMFETEAALTYILDLSKIERLKAR</sequence>
<feature type="signal peptide" evidence="1">
    <location>
        <begin position="1"/>
        <end position="22"/>
    </location>
</feature>
<comment type="caution">
    <text evidence="2">The sequence shown here is derived from an EMBL/GenBank/DDBJ whole genome shotgun (WGS) entry which is preliminary data.</text>
</comment>
<reference evidence="2 3" key="1">
    <citation type="journal article" date="2017" name="Nat. Ecol. Evol.">
        <title>Scallop genome provides insights into evolution of bilaterian karyotype and development.</title>
        <authorList>
            <person name="Wang S."/>
            <person name="Zhang J."/>
            <person name="Jiao W."/>
            <person name="Li J."/>
            <person name="Xun X."/>
            <person name="Sun Y."/>
            <person name="Guo X."/>
            <person name="Huan P."/>
            <person name="Dong B."/>
            <person name="Zhang L."/>
            <person name="Hu X."/>
            <person name="Sun X."/>
            <person name="Wang J."/>
            <person name="Zhao C."/>
            <person name="Wang Y."/>
            <person name="Wang D."/>
            <person name="Huang X."/>
            <person name="Wang R."/>
            <person name="Lv J."/>
            <person name="Li Y."/>
            <person name="Zhang Z."/>
            <person name="Liu B."/>
            <person name="Lu W."/>
            <person name="Hui Y."/>
            <person name="Liang J."/>
            <person name="Zhou Z."/>
            <person name="Hou R."/>
            <person name="Li X."/>
            <person name="Liu Y."/>
            <person name="Li H."/>
            <person name="Ning X."/>
            <person name="Lin Y."/>
            <person name="Zhao L."/>
            <person name="Xing Q."/>
            <person name="Dou J."/>
            <person name="Li Y."/>
            <person name="Mao J."/>
            <person name="Guo H."/>
            <person name="Dou H."/>
            <person name="Li T."/>
            <person name="Mu C."/>
            <person name="Jiang W."/>
            <person name="Fu Q."/>
            <person name="Fu X."/>
            <person name="Miao Y."/>
            <person name="Liu J."/>
            <person name="Yu Q."/>
            <person name="Li R."/>
            <person name="Liao H."/>
            <person name="Li X."/>
            <person name="Kong Y."/>
            <person name="Jiang Z."/>
            <person name="Chourrout D."/>
            <person name="Li R."/>
            <person name="Bao Z."/>
        </authorList>
    </citation>
    <scope>NUCLEOTIDE SEQUENCE [LARGE SCALE GENOMIC DNA]</scope>
    <source>
        <strain evidence="2 3">PY_sf001</strain>
    </source>
</reference>